<reference evidence="1" key="1">
    <citation type="journal article" date="2004" name="J. Bacteriol.">
        <title>An evolutionary hot spot: the pNGR234b replicon of Rhizobium sp. strain NGR234.</title>
        <authorList>
            <person name="Streit W.R."/>
            <person name="Schmitz R.A."/>
            <person name="Perret X."/>
            <person name="Staehelin C."/>
            <person name="Deakin W.J."/>
            <person name="Raasch C."/>
            <person name="Liesegang H."/>
            <person name="Broughton W.J."/>
        </authorList>
    </citation>
    <scope>NUCLEOTIDE SEQUENCE</scope>
    <source>
        <strain evidence="1">NGR234</strain>
        <plasmid evidence="1">megaplasmid 2</plasmid>
    </source>
</reference>
<accession>Q6W2B3</accession>
<dbReference type="AlphaFoldDB" id="Q6W2B3"/>
<geneLocation type="plasmid" evidence="1">
    <name>megaplasmid 2</name>
</geneLocation>
<keyword evidence="1" id="KW-0614">Plasmid</keyword>
<proteinExistence type="predicted"/>
<name>Q6W2B3_SINFN</name>
<protein>
    <submittedName>
        <fullName evidence="1">Uncharacterized protein</fullName>
    </submittedName>
</protein>
<sequence>MERAGVAHSPLLKQMQQQGLITRDLLGLGLSVDAGSRVLGGKGERGRPLCGRGL</sequence>
<dbReference type="EMBL" id="AY316746">
    <property type="protein sequence ID" value="AAQ87104.1"/>
    <property type="molecule type" value="Genomic_DNA"/>
</dbReference>
<organism evidence="1">
    <name type="scientific">Sinorhizobium fredii (strain NBRC 101917 / NGR234)</name>
    <dbReference type="NCBI Taxonomy" id="394"/>
    <lineage>
        <taxon>Bacteria</taxon>
        <taxon>Pseudomonadati</taxon>
        <taxon>Pseudomonadota</taxon>
        <taxon>Alphaproteobacteria</taxon>
        <taxon>Hyphomicrobiales</taxon>
        <taxon>Rhizobiaceae</taxon>
        <taxon>Sinorhizobium/Ensifer group</taxon>
        <taxon>Sinorhizobium</taxon>
    </lineage>
</organism>
<evidence type="ECO:0000313" key="1">
    <source>
        <dbReference type="EMBL" id="AAQ87104.1"/>
    </source>
</evidence>
<gene>
    <name evidence="1" type="ORF">RNGR00078</name>
</gene>